<dbReference type="InterPro" id="IPR010180">
    <property type="entry name" value="CRISPR-assoc_prot_CXXC-CXXC"/>
</dbReference>
<protein>
    <submittedName>
        <fullName evidence="3">CRISPR-associated protein Cst1</fullName>
    </submittedName>
</protein>
<feature type="compositionally biased region" description="Basic and acidic residues" evidence="1">
    <location>
        <begin position="18"/>
        <end position="32"/>
    </location>
</feature>
<dbReference type="PATRIC" id="fig|1432656.3.peg.1987"/>
<sequence>MKEIGRERPLDEFLTGQPKEEPSHSSGKAPEEKRNESLFYWTGHPFVDAGLVALLLISRKNSPEELTEEDIEKAVDFAAKLYARKEWSSGYIHAMMLPNSGILMANPSMSKKRTPEAIAQNLKDLLKEPEDPNAPICEICGRRHSRPKPVYRSDFPLVGTGGVPNYFPSAKDGLNVCSHCLFLVQFLPLVAYKVGRRVLVMHTYPYELMLELHGEALNDVRKNFLASNARDFKRPENFLFHLLGELTRKTERDDLWVNASITLYYFVVNNKSPDITIIHVPTPVLRFIAHASREDPTGWKRIVAMGWRKRPSEEEFEKYERSYANEVYARLLAEESILPYFIDVKNRRANAKWSLLSFYCSEVLGLDKEALEFIKDVGDRIVETLEKLPDNQLSRRVRELERAEKLYQFEAFFVNLEKLRQRLGIEKPLMTFDEFATVLTSYGEDLNVSWRTVKHLLLFRVYERLHDRLMKASEEVEEVGEAEEEVEDVGIYGLGEVEE</sequence>
<feature type="compositionally biased region" description="Basic and acidic residues" evidence="1">
    <location>
        <begin position="1"/>
        <end position="11"/>
    </location>
</feature>
<evidence type="ECO:0000313" key="3">
    <source>
        <dbReference type="EMBL" id="AJC72472.1"/>
    </source>
</evidence>
<evidence type="ECO:0000259" key="2">
    <source>
        <dbReference type="Pfam" id="PF09706"/>
    </source>
</evidence>
<dbReference type="Proteomes" id="UP000062043">
    <property type="component" value="Chromosome"/>
</dbReference>
<proteinExistence type="predicted"/>
<feature type="region of interest" description="Disordered" evidence="1">
    <location>
        <begin position="1"/>
        <end position="32"/>
    </location>
</feature>
<dbReference type="Pfam" id="PF09706">
    <property type="entry name" value="Cas_CXXC_CXXC"/>
    <property type="match status" value="1"/>
</dbReference>
<dbReference type="STRING" id="1432656.X802_10160"/>
<name>A0A0X1KMH6_9EURY</name>
<dbReference type="EMBL" id="CP007140">
    <property type="protein sequence ID" value="AJC72472.1"/>
    <property type="molecule type" value="Genomic_DNA"/>
</dbReference>
<organism evidence="3 4">
    <name type="scientific">Thermococcus guaymasensis DSM 11113</name>
    <dbReference type="NCBI Taxonomy" id="1432656"/>
    <lineage>
        <taxon>Archaea</taxon>
        <taxon>Methanobacteriati</taxon>
        <taxon>Methanobacteriota</taxon>
        <taxon>Thermococci</taxon>
        <taxon>Thermococcales</taxon>
        <taxon>Thermococcaceae</taxon>
        <taxon>Thermococcus</taxon>
    </lineage>
</organism>
<dbReference type="InterPro" id="IPR019121">
    <property type="entry name" value="CRISPR-assoc_CXXC-CXXC_dom"/>
</dbReference>
<dbReference type="NCBIfam" id="TIGR01908">
    <property type="entry name" value="cas_CXXC_CXXC"/>
    <property type="match status" value="1"/>
</dbReference>
<feature type="domain" description="CRISPR-associated protein CXXC-CXXC" evidence="2">
    <location>
        <begin position="132"/>
        <end position="192"/>
    </location>
</feature>
<evidence type="ECO:0000313" key="4">
    <source>
        <dbReference type="Proteomes" id="UP000062043"/>
    </source>
</evidence>
<dbReference type="AlphaFoldDB" id="A0A0X1KMH6"/>
<gene>
    <name evidence="3" type="ORF">X802_10160</name>
</gene>
<evidence type="ECO:0000256" key="1">
    <source>
        <dbReference type="SAM" id="MobiDB-lite"/>
    </source>
</evidence>
<dbReference type="KEGG" id="tgy:X802_10160"/>
<reference evidence="3 4" key="1">
    <citation type="submission" date="2014-01" db="EMBL/GenBank/DDBJ databases">
        <title>Genome sequencing of Thermococcus guaymasensis.</title>
        <authorList>
            <person name="Zhang X."/>
            <person name="Alvare G."/>
            <person name="Fristensky B."/>
            <person name="Chen L."/>
            <person name="Suen T."/>
            <person name="Chen Q."/>
            <person name="Ma K."/>
        </authorList>
    </citation>
    <scope>NUCLEOTIDE SEQUENCE [LARGE SCALE GENOMIC DNA]</scope>
    <source>
        <strain evidence="3 4">DSM 11113</strain>
    </source>
</reference>
<accession>A0A0X1KMH6</accession>
<keyword evidence="4" id="KW-1185">Reference proteome</keyword>